<gene>
    <name evidence="1" type="ORF">SLEP1_g22339</name>
</gene>
<evidence type="ECO:0000313" key="2">
    <source>
        <dbReference type="Proteomes" id="UP001054252"/>
    </source>
</evidence>
<protein>
    <recommendedName>
        <fullName evidence="3">Maturase K</fullName>
    </recommendedName>
</protein>
<dbReference type="AlphaFoldDB" id="A0AAV5JEY5"/>
<comment type="caution">
    <text evidence="1">The sequence shown here is derived from an EMBL/GenBank/DDBJ whole genome shotgun (WGS) entry which is preliminary data.</text>
</comment>
<evidence type="ECO:0008006" key="3">
    <source>
        <dbReference type="Google" id="ProtNLM"/>
    </source>
</evidence>
<dbReference type="Proteomes" id="UP001054252">
    <property type="component" value="Unassembled WGS sequence"/>
</dbReference>
<accession>A0AAV5JEY5</accession>
<sequence length="53" mass="6304">MKICRCLNRADHLFFLPKFPFCSPCVDSKFHFMQLLNHELFLEVIDTSPFDLV</sequence>
<keyword evidence="2" id="KW-1185">Reference proteome</keyword>
<organism evidence="1 2">
    <name type="scientific">Rubroshorea leprosula</name>
    <dbReference type="NCBI Taxonomy" id="152421"/>
    <lineage>
        <taxon>Eukaryota</taxon>
        <taxon>Viridiplantae</taxon>
        <taxon>Streptophyta</taxon>
        <taxon>Embryophyta</taxon>
        <taxon>Tracheophyta</taxon>
        <taxon>Spermatophyta</taxon>
        <taxon>Magnoliopsida</taxon>
        <taxon>eudicotyledons</taxon>
        <taxon>Gunneridae</taxon>
        <taxon>Pentapetalae</taxon>
        <taxon>rosids</taxon>
        <taxon>malvids</taxon>
        <taxon>Malvales</taxon>
        <taxon>Dipterocarpaceae</taxon>
        <taxon>Rubroshorea</taxon>
    </lineage>
</organism>
<reference evidence="1 2" key="1">
    <citation type="journal article" date="2021" name="Commun. Biol.">
        <title>The genome of Shorea leprosula (Dipterocarpaceae) highlights the ecological relevance of drought in aseasonal tropical rainforests.</title>
        <authorList>
            <person name="Ng K.K.S."/>
            <person name="Kobayashi M.J."/>
            <person name="Fawcett J.A."/>
            <person name="Hatakeyama M."/>
            <person name="Paape T."/>
            <person name="Ng C.H."/>
            <person name="Ang C.C."/>
            <person name="Tnah L.H."/>
            <person name="Lee C.T."/>
            <person name="Nishiyama T."/>
            <person name="Sese J."/>
            <person name="O'Brien M.J."/>
            <person name="Copetti D."/>
            <person name="Mohd Noor M.I."/>
            <person name="Ong R.C."/>
            <person name="Putra M."/>
            <person name="Sireger I.Z."/>
            <person name="Indrioko S."/>
            <person name="Kosugi Y."/>
            <person name="Izuno A."/>
            <person name="Isagi Y."/>
            <person name="Lee S.L."/>
            <person name="Shimizu K.K."/>
        </authorList>
    </citation>
    <scope>NUCLEOTIDE SEQUENCE [LARGE SCALE GENOMIC DNA]</scope>
    <source>
        <strain evidence="1">214</strain>
    </source>
</reference>
<proteinExistence type="predicted"/>
<name>A0AAV5JEY5_9ROSI</name>
<evidence type="ECO:0000313" key="1">
    <source>
        <dbReference type="EMBL" id="GKV11053.1"/>
    </source>
</evidence>
<dbReference type="EMBL" id="BPVZ01000033">
    <property type="protein sequence ID" value="GKV11053.1"/>
    <property type="molecule type" value="Genomic_DNA"/>
</dbReference>